<organism evidence="2 3">
    <name type="scientific">Mycena chlorophos</name>
    <name type="common">Agaric fungus</name>
    <name type="synonym">Agaricus chlorophos</name>
    <dbReference type="NCBI Taxonomy" id="658473"/>
    <lineage>
        <taxon>Eukaryota</taxon>
        <taxon>Fungi</taxon>
        <taxon>Dikarya</taxon>
        <taxon>Basidiomycota</taxon>
        <taxon>Agaricomycotina</taxon>
        <taxon>Agaricomycetes</taxon>
        <taxon>Agaricomycetidae</taxon>
        <taxon>Agaricales</taxon>
        <taxon>Marasmiineae</taxon>
        <taxon>Mycenaceae</taxon>
        <taxon>Mycena</taxon>
    </lineage>
</organism>
<feature type="domain" description="Ribonuclease H1 N-terminal" evidence="1">
    <location>
        <begin position="67"/>
        <end position="103"/>
    </location>
</feature>
<dbReference type="Proteomes" id="UP000613580">
    <property type="component" value="Unassembled WGS sequence"/>
</dbReference>
<dbReference type="AlphaFoldDB" id="A0A8H6SQL7"/>
<gene>
    <name evidence="2" type="ORF">HMN09_00824500</name>
</gene>
<sequence length="128" mass="14224">MRTMDQVKDSIADFRGFGGLTSTTSLPVGQLPVAIDTVPQSIRAPDLANARRMEGRAPNDLWYVGYVAINPGVYPTWIECSMNSEWVVGGDWEKFASFEDARRAYVDAVATKTTYVSYTPSEHGTRRL</sequence>
<reference evidence="2" key="1">
    <citation type="submission" date="2020-05" db="EMBL/GenBank/DDBJ databases">
        <title>Mycena genomes resolve the evolution of fungal bioluminescence.</title>
        <authorList>
            <person name="Tsai I.J."/>
        </authorList>
    </citation>
    <scope>NUCLEOTIDE SEQUENCE</scope>
    <source>
        <strain evidence="2">110903Hualien_Pintung</strain>
    </source>
</reference>
<comment type="caution">
    <text evidence="2">The sequence shown here is derived from an EMBL/GenBank/DDBJ whole genome shotgun (WGS) entry which is preliminary data.</text>
</comment>
<keyword evidence="3" id="KW-1185">Reference proteome</keyword>
<protein>
    <recommendedName>
        <fullName evidence="1">Ribonuclease H1 N-terminal domain-containing protein</fullName>
    </recommendedName>
</protein>
<proteinExistence type="predicted"/>
<accession>A0A8H6SQL7</accession>
<dbReference type="InterPro" id="IPR011320">
    <property type="entry name" value="RNase_H1_N"/>
</dbReference>
<dbReference type="Pfam" id="PF01693">
    <property type="entry name" value="Cauli_VI"/>
    <property type="match status" value="1"/>
</dbReference>
<dbReference type="EMBL" id="JACAZE010000011">
    <property type="protein sequence ID" value="KAF7304235.1"/>
    <property type="molecule type" value="Genomic_DNA"/>
</dbReference>
<name>A0A8H6SQL7_MYCCL</name>
<dbReference type="OrthoDB" id="3270804at2759"/>
<evidence type="ECO:0000313" key="3">
    <source>
        <dbReference type="Proteomes" id="UP000613580"/>
    </source>
</evidence>
<evidence type="ECO:0000313" key="2">
    <source>
        <dbReference type="EMBL" id="KAF7304235.1"/>
    </source>
</evidence>
<evidence type="ECO:0000259" key="1">
    <source>
        <dbReference type="Pfam" id="PF01693"/>
    </source>
</evidence>